<dbReference type="Proteomes" id="UP000371977">
    <property type="component" value="Unassembled WGS sequence"/>
</dbReference>
<evidence type="ECO:0000256" key="3">
    <source>
        <dbReference type="ARBA" id="ARBA00023125"/>
    </source>
</evidence>
<evidence type="ECO:0000256" key="1">
    <source>
        <dbReference type="ARBA" id="ARBA00022491"/>
    </source>
</evidence>
<accession>A0A6C2C572</accession>
<dbReference type="RefSeq" id="WP_148622979.1">
    <property type="nucleotide sequence ID" value="NZ_SDGZ01000015.1"/>
</dbReference>
<dbReference type="InterPro" id="IPR009061">
    <property type="entry name" value="DNA-bd_dom_put_sf"/>
</dbReference>
<dbReference type="SMART" id="SM00422">
    <property type="entry name" value="HTH_MERR"/>
    <property type="match status" value="1"/>
</dbReference>
<protein>
    <submittedName>
        <fullName evidence="6">MerR family transcriptional regulator</fullName>
    </submittedName>
</protein>
<reference evidence="6 7" key="1">
    <citation type="submission" date="2019-01" db="EMBL/GenBank/DDBJ databases">
        <title>Weissella sp. nov., a novel lactic acid bacterium isolated from animal feces.</title>
        <authorList>
            <person name="Wang L.-T."/>
        </authorList>
    </citation>
    <scope>NUCLEOTIDE SEQUENCE [LARGE SCALE GENOMIC DNA]</scope>
    <source>
        <strain evidence="6 7">8H-2</strain>
    </source>
</reference>
<dbReference type="Pfam" id="PF13411">
    <property type="entry name" value="MerR_1"/>
    <property type="match status" value="1"/>
</dbReference>
<proteinExistence type="predicted"/>
<dbReference type="Gene3D" id="1.10.1660.10">
    <property type="match status" value="1"/>
</dbReference>
<dbReference type="GO" id="GO:0003677">
    <property type="term" value="F:DNA binding"/>
    <property type="evidence" value="ECO:0007669"/>
    <property type="project" value="UniProtKB-KW"/>
</dbReference>
<name>A0A6C2C572_9LACO</name>
<evidence type="ECO:0000313" key="6">
    <source>
        <dbReference type="EMBL" id="TYC49118.1"/>
    </source>
</evidence>
<dbReference type="GO" id="GO:0003700">
    <property type="term" value="F:DNA-binding transcription factor activity"/>
    <property type="evidence" value="ECO:0007669"/>
    <property type="project" value="InterPro"/>
</dbReference>
<keyword evidence="1" id="KW-0678">Repressor</keyword>
<keyword evidence="4" id="KW-0804">Transcription</keyword>
<keyword evidence="7" id="KW-1185">Reference proteome</keyword>
<dbReference type="AlphaFoldDB" id="A0A6C2C572"/>
<evidence type="ECO:0000259" key="5">
    <source>
        <dbReference type="PROSITE" id="PS50937"/>
    </source>
</evidence>
<dbReference type="PROSITE" id="PS50937">
    <property type="entry name" value="HTH_MERR_2"/>
    <property type="match status" value="1"/>
</dbReference>
<organism evidence="6 7">
    <name type="scientific">Weissella muntiaci</name>
    <dbReference type="NCBI Taxonomy" id="2508881"/>
    <lineage>
        <taxon>Bacteria</taxon>
        <taxon>Bacillati</taxon>
        <taxon>Bacillota</taxon>
        <taxon>Bacilli</taxon>
        <taxon>Lactobacillales</taxon>
        <taxon>Lactobacillaceae</taxon>
        <taxon>Weissella</taxon>
    </lineage>
</organism>
<feature type="domain" description="HTH merR-type" evidence="5">
    <location>
        <begin position="20"/>
        <end position="89"/>
    </location>
</feature>
<gene>
    <name evidence="6" type="ORF">ESZ50_07680</name>
</gene>
<dbReference type="CDD" id="cd01105">
    <property type="entry name" value="HTH_GlnR-like"/>
    <property type="match status" value="1"/>
</dbReference>
<dbReference type="PANTHER" id="PTHR30204:SF69">
    <property type="entry name" value="MERR-FAMILY TRANSCRIPTIONAL REGULATOR"/>
    <property type="match status" value="1"/>
</dbReference>
<sequence>MAFINKHDLLKKGLQAERFKFRIGEIATMTGASTRQLRYWESKGIISPIKREGDEARVYNHETYIKVSMIKHFLDEGNSLKVAVQQTKELEKIWRTVHDVISVGVQGIGILDGEEVVDFGYFDEDHKQRLYAKRDDKQGIKYIVKDVADN</sequence>
<dbReference type="EMBL" id="SDGZ01000015">
    <property type="protein sequence ID" value="TYC49118.1"/>
    <property type="molecule type" value="Genomic_DNA"/>
</dbReference>
<dbReference type="SUPFAM" id="SSF46955">
    <property type="entry name" value="Putative DNA-binding domain"/>
    <property type="match status" value="1"/>
</dbReference>
<keyword evidence="2" id="KW-0805">Transcription regulation</keyword>
<dbReference type="PANTHER" id="PTHR30204">
    <property type="entry name" value="REDOX-CYCLING DRUG-SENSING TRANSCRIPTIONAL ACTIVATOR SOXR"/>
    <property type="match status" value="1"/>
</dbReference>
<comment type="caution">
    <text evidence="6">The sequence shown here is derived from an EMBL/GenBank/DDBJ whole genome shotgun (WGS) entry which is preliminary data.</text>
</comment>
<evidence type="ECO:0000256" key="2">
    <source>
        <dbReference type="ARBA" id="ARBA00023015"/>
    </source>
</evidence>
<dbReference type="InterPro" id="IPR000551">
    <property type="entry name" value="MerR-type_HTH_dom"/>
</dbReference>
<dbReference type="OrthoDB" id="9806513at2"/>
<evidence type="ECO:0000313" key="7">
    <source>
        <dbReference type="Proteomes" id="UP000371977"/>
    </source>
</evidence>
<evidence type="ECO:0000256" key="4">
    <source>
        <dbReference type="ARBA" id="ARBA00023163"/>
    </source>
</evidence>
<dbReference type="InterPro" id="IPR047057">
    <property type="entry name" value="MerR_fam"/>
</dbReference>
<keyword evidence="3" id="KW-0238">DNA-binding</keyword>